<dbReference type="EMBL" id="CP013614">
    <property type="protein sequence ID" value="ALS01778.1"/>
    <property type="molecule type" value="Genomic_DNA"/>
</dbReference>
<dbReference type="RefSeq" id="WP_071877348.1">
    <property type="nucleotide sequence ID" value="NZ_JXLC01000008.1"/>
</dbReference>
<name>A0A0S3KC17_9ENTE</name>
<dbReference type="KEGG" id="ess:ATZ33_10445"/>
<protein>
    <submittedName>
        <fullName evidence="2">Uncharacterized protein</fullName>
    </submittedName>
</protein>
<gene>
    <name evidence="1" type="ORF">ATZ33_10445</name>
    <name evidence="2" type="ORF">RV15_GL003422</name>
</gene>
<evidence type="ECO:0000313" key="4">
    <source>
        <dbReference type="Proteomes" id="UP000183039"/>
    </source>
</evidence>
<dbReference type="Proteomes" id="UP000065511">
    <property type="component" value="Chromosome"/>
</dbReference>
<evidence type="ECO:0000313" key="1">
    <source>
        <dbReference type="EMBL" id="ALS01778.1"/>
    </source>
</evidence>
<sequence>MDNEKKIIEWLSVCPDFEISKIEENQIMDKSLIWGKLPNKSFSKVSFAELKHFLVDSYEWNREGHFQKRSSKG</sequence>
<reference evidence="2 4" key="1">
    <citation type="submission" date="2014-12" db="EMBL/GenBank/DDBJ databases">
        <title>Draft genome sequences of 29 type strains of Enterococci.</title>
        <authorList>
            <person name="Zhong Z."/>
            <person name="Sun Z."/>
            <person name="Liu W."/>
            <person name="Zhang W."/>
            <person name="Zhang H."/>
        </authorList>
    </citation>
    <scope>NUCLEOTIDE SEQUENCE [LARGE SCALE GENOMIC DNA]</scope>
    <source>
        <strain evidence="2 4">DSM 22801</strain>
    </source>
</reference>
<organism evidence="2 4">
    <name type="scientific">Enterococcus silesiacus</name>
    <dbReference type="NCBI Taxonomy" id="332949"/>
    <lineage>
        <taxon>Bacteria</taxon>
        <taxon>Bacillati</taxon>
        <taxon>Bacillota</taxon>
        <taxon>Bacilli</taxon>
        <taxon>Lactobacillales</taxon>
        <taxon>Enterococcaceae</taxon>
        <taxon>Enterococcus</taxon>
    </lineage>
</organism>
<dbReference type="EMBL" id="JXLC01000008">
    <property type="protein sequence ID" value="OJG92037.1"/>
    <property type="molecule type" value="Genomic_DNA"/>
</dbReference>
<dbReference type="AlphaFoldDB" id="A0A0S3KC17"/>
<evidence type="ECO:0000313" key="3">
    <source>
        <dbReference type="Proteomes" id="UP000065511"/>
    </source>
</evidence>
<dbReference type="Proteomes" id="UP000183039">
    <property type="component" value="Unassembled WGS sequence"/>
</dbReference>
<reference evidence="1 3" key="2">
    <citation type="submission" date="2015-12" db="EMBL/GenBank/DDBJ databases">
        <authorList>
            <person name="Lauer A."/>
            <person name="Humrighouse B."/>
            <person name="Loparev V."/>
            <person name="Shewmaker P.L."/>
            <person name="Whitney A.M."/>
            <person name="McLaughlin R.W."/>
        </authorList>
    </citation>
    <scope>NUCLEOTIDE SEQUENCE [LARGE SCALE GENOMIC DNA]</scope>
    <source>
        <strain evidence="1 3">LMG 23085</strain>
    </source>
</reference>
<proteinExistence type="predicted"/>
<accession>A0A0S3KC17</accession>
<dbReference type="OrthoDB" id="2189048at2"/>
<evidence type="ECO:0000313" key="2">
    <source>
        <dbReference type="EMBL" id="OJG92037.1"/>
    </source>
</evidence>
<keyword evidence="3" id="KW-1185">Reference proteome</keyword>